<dbReference type="AlphaFoldDB" id="A0AAE3SYU3"/>
<dbReference type="RefSeq" id="WP_306413410.1">
    <property type="nucleotide sequence ID" value="NZ_JANFPI010000012.1"/>
</dbReference>
<gene>
    <name evidence="2" type="ORF">NOF55_22655</name>
</gene>
<feature type="region of interest" description="Disordered" evidence="1">
    <location>
        <begin position="136"/>
        <end position="155"/>
    </location>
</feature>
<accession>A0AAE3SYU3</accession>
<dbReference type="Pfam" id="PF26363">
    <property type="entry name" value="Phospholipase-like"/>
    <property type="match status" value="1"/>
</dbReference>
<name>A0AAE3SYU3_9HYPH</name>
<reference evidence="2" key="1">
    <citation type="submission" date="2022-07" db="EMBL/GenBank/DDBJ databases">
        <title>Ectorhizobium quercum gen.nov., sp. nov.</title>
        <authorList>
            <person name="Ma T."/>
            <person name="Li Y."/>
        </authorList>
    </citation>
    <scope>NUCLEOTIDE SEQUENCE</scope>
    <source>
        <strain evidence="2">BDR2-2</strain>
    </source>
</reference>
<keyword evidence="3" id="KW-1185">Reference proteome</keyword>
<protein>
    <submittedName>
        <fullName evidence="2">DUF4150 domain-containing protein</fullName>
    </submittedName>
</protein>
<feature type="region of interest" description="Disordered" evidence="1">
    <location>
        <begin position="1"/>
        <end position="21"/>
    </location>
</feature>
<organism evidence="2 3">
    <name type="scientific">Ectorhizobium quercum</name>
    <dbReference type="NCBI Taxonomy" id="2965071"/>
    <lineage>
        <taxon>Bacteria</taxon>
        <taxon>Pseudomonadati</taxon>
        <taxon>Pseudomonadota</taxon>
        <taxon>Alphaproteobacteria</taxon>
        <taxon>Hyphomicrobiales</taxon>
        <taxon>Rhizobiaceae</taxon>
        <taxon>Ectorhizobium</taxon>
    </lineage>
</organism>
<feature type="compositionally biased region" description="Gly residues" evidence="1">
    <location>
        <begin position="138"/>
        <end position="155"/>
    </location>
</feature>
<comment type="caution">
    <text evidence="2">The sequence shown here is derived from an EMBL/GenBank/DDBJ whole genome shotgun (WGS) entry which is preliminary data.</text>
</comment>
<dbReference type="Proteomes" id="UP001208771">
    <property type="component" value="Unassembled WGS sequence"/>
</dbReference>
<evidence type="ECO:0000313" key="2">
    <source>
        <dbReference type="EMBL" id="MCX8999910.1"/>
    </source>
</evidence>
<evidence type="ECO:0000256" key="1">
    <source>
        <dbReference type="SAM" id="MobiDB-lite"/>
    </source>
</evidence>
<evidence type="ECO:0000313" key="3">
    <source>
        <dbReference type="Proteomes" id="UP001208771"/>
    </source>
</evidence>
<sequence length="155" mass="15667">MVSASPDVCKTPMGSSTPPVPYPVVDDLSTTSQPAGSSGIAATTFNAAGLHPNTVSRYGGTLTNSAIDAYRVEGEVLTHVQEGGFWDGGPLQSLLGGAMPDAVGTPHQLPGHGINRISRHGIEQQKQEDQATIRSALGQGGGASGSWSGGASGGW</sequence>
<dbReference type="EMBL" id="JANFPI010000012">
    <property type="protein sequence ID" value="MCX8999910.1"/>
    <property type="molecule type" value="Genomic_DNA"/>
</dbReference>
<proteinExistence type="predicted"/>